<dbReference type="Pfam" id="PF12138">
    <property type="entry name" value="Spherulin4"/>
    <property type="match status" value="1"/>
</dbReference>
<dbReference type="PANTHER" id="PTHR35040:SF9">
    <property type="entry name" value="4-LIKE CELL SURFACE PROTEIN, PUTATIVE (AFU_ORTHOLOGUE AFUA_4G14080)-RELATED"/>
    <property type="match status" value="1"/>
</dbReference>
<evidence type="ECO:0000313" key="1">
    <source>
        <dbReference type="EMBL" id="WUN81810.1"/>
    </source>
</evidence>
<organism evidence="1 2">
    <name type="scientific">Streptomyces erythrochromogenes</name>
    <dbReference type="NCBI Taxonomy" id="285574"/>
    <lineage>
        <taxon>Bacteria</taxon>
        <taxon>Bacillati</taxon>
        <taxon>Actinomycetota</taxon>
        <taxon>Actinomycetes</taxon>
        <taxon>Kitasatosporales</taxon>
        <taxon>Streptomycetaceae</taxon>
        <taxon>Streptomyces</taxon>
    </lineage>
</organism>
<dbReference type="Proteomes" id="UP001432312">
    <property type="component" value="Chromosome"/>
</dbReference>
<dbReference type="InterPro" id="IPR021986">
    <property type="entry name" value="Spherulin4"/>
</dbReference>
<dbReference type="RefSeq" id="WP_328740184.1">
    <property type="nucleotide sequence ID" value="NZ_CP108036.1"/>
</dbReference>
<evidence type="ECO:0000313" key="2">
    <source>
        <dbReference type="Proteomes" id="UP001432312"/>
    </source>
</evidence>
<dbReference type="GeneID" id="95499741"/>
<proteinExistence type="predicted"/>
<gene>
    <name evidence="1" type="ORF">OHA91_26875</name>
</gene>
<sequence>MTHETYKTDETDEKKDPMLLVPLYEHPADRPEAWERLIRCADRLHSVVLNPENGPGAARDERFALVAERLREAGVPVLGYVDTDYGRRPHAAVVQDLLRHRDWYATDGAFLDQASADPELLPHYGRLTVAARAAGAHTLVLNHGAHPHPGYAEIADLLVTFEGPWDAYRDAAAPPPWTADHPAQRFCHLVYAVPPGELAARLAGELAAERGAGVHCAVPGNGPHPWGTLPYALETAG</sequence>
<name>A0ABZ1QHC0_9ACTN</name>
<keyword evidence="2" id="KW-1185">Reference proteome</keyword>
<dbReference type="PANTHER" id="PTHR35040">
    <property type="match status" value="1"/>
</dbReference>
<reference evidence="1" key="1">
    <citation type="submission" date="2022-10" db="EMBL/GenBank/DDBJ databases">
        <title>The complete genomes of actinobacterial strains from the NBC collection.</title>
        <authorList>
            <person name="Joergensen T.S."/>
            <person name="Alvarez Arevalo M."/>
            <person name="Sterndorff E.B."/>
            <person name="Faurdal D."/>
            <person name="Vuksanovic O."/>
            <person name="Mourched A.-S."/>
            <person name="Charusanti P."/>
            <person name="Shaw S."/>
            <person name="Blin K."/>
            <person name="Weber T."/>
        </authorList>
    </citation>
    <scope>NUCLEOTIDE SEQUENCE</scope>
    <source>
        <strain evidence="1">NBC_00303</strain>
    </source>
</reference>
<accession>A0ABZ1QHC0</accession>
<protein>
    <submittedName>
        <fullName evidence="1">Spherulation-specific family 4 protein</fullName>
    </submittedName>
</protein>
<dbReference type="EMBL" id="CP108036">
    <property type="protein sequence ID" value="WUN81810.1"/>
    <property type="molecule type" value="Genomic_DNA"/>
</dbReference>